<reference evidence="1" key="1">
    <citation type="submission" date="2024-06" db="EMBL/GenBank/DDBJ databases">
        <authorList>
            <person name="Liu X."/>
            <person name="Lenzi L."/>
            <person name="Haldenby T S."/>
            <person name="Uol C."/>
        </authorList>
    </citation>
    <scope>NUCLEOTIDE SEQUENCE</scope>
</reference>
<dbReference type="EMBL" id="CAXLJL010000267">
    <property type="protein sequence ID" value="CAL5135702.1"/>
    <property type="molecule type" value="Genomic_DNA"/>
</dbReference>
<gene>
    <name evidence="1" type="ORF">CDAUBV1_LOCUS9821</name>
</gene>
<sequence>MGYGSQAFTHITNDFHFPSCFLCICSFSPHLSFPMVQYPLCRLPPSDHLAFTSKFLVYFILPVVHNSQLHFMIYRLPHLPHFFRPILNCSSVHHCLFVNPII</sequence>
<organism evidence="1 2">
    <name type="scientific">Calicophoron daubneyi</name>
    <name type="common">Rumen fluke</name>
    <name type="synonym">Paramphistomum daubneyi</name>
    <dbReference type="NCBI Taxonomy" id="300641"/>
    <lineage>
        <taxon>Eukaryota</taxon>
        <taxon>Metazoa</taxon>
        <taxon>Spiralia</taxon>
        <taxon>Lophotrochozoa</taxon>
        <taxon>Platyhelminthes</taxon>
        <taxon>Trematoda</taxon>
        <taxon>Digenea</taxon>
        <taxon>Plagiorchiida</taxon>
        <taxon>Pronocephalata</taxon>
        <taxon>Paramphistomoidea</taxon>
        <taxon>Paramphistomidae</taxon>
        <taxon>Calicophoron</taxon>
    </lineage>
</organism>
<evidence type="ECO:0000313" key="1">
    <source>
        <dbReference type="EMBL" id="CAL5135702.1"/>
    </source>
</evidence>
<dbReference type="Proteomes" id="UP001497525">
    <property type="component" value="Unassembled WGS sequence"/>
</dbReference>
<comment type="caution">
    <text evidence="1">The sequence shown here is derived from an EMBL/GenBank/DDBJ whole genome shotgun (WGS) entry which is preliminary data.</text>
</comment>
<protein>
    <submittedName>
        <fullName evidence="1">Uncharacterized protein</fullName>
    </submittedName>
</protein>
<name>A0AAV2TE16_CALDB</name>
<proteinExistence type="predicted"/>
<evidence type="ECO:0000313" key="2">
    <source>
        <dbReference type="Proteomes" id="UP001497525"/>
    </source>
</evidence>
<dbReference type="AlphaFoldDB" id="A0AAV2TE16"/>
<accession>A0AAV2TE16</accession>